<feature type="compositionally biased region" description="Basic and acidic residues" evidence="1">
    <location>
        <begin position="30"/>
        <end position="39"/>
    </location>
</feature>
<proteinExistence type="predicted"/>
<evidence type="ECO:0000256" key="1">
    <source>
        <dbReference type="SAM" id="MobiDB-lite"/>
    </source>
</evidence>
<gene>
    <name evidence="2" type="ORF">F2Q68_00016296</name>
</gene>
<evidence type="ECO:0000313" key="3">
    <source>
        <dbReference type="Proteomes" id="UP000712281"/>
    </source>
</evidence>
<reference evidence="2" key="1">
    <citation type="submission" date="2019-12" db="EMBL/GenBank/DDBJ databases">
        <title>Genome sequencing and annotation of Brassica cretica.</title>
        <authorList>
            <person name="Studholme D.J."/>
            <person name="Sarris P.F."/>
        </authorList>
    </citation>
    <scope>NUCLEOTIDE SEQUENCE</scope>
    <source>
        <strain evidence="2">PFS-001/15</strain>
        <tissue evidence="2">Leaf</tissue>
    </source>
</reference>
<accession>A0A8S9HMP2</accession>
<dbReference type="AlphaFoldDB" id="A0A8S9HMP2"/>
<comment type="caution">
    <text evidence="2">The sequence shown here is derived from an EMBL/GenBank/DDBJ whole genome shotgun (WGS) entry which is preliminary data.</text>
</comment>
<sequence length="59" mass="6762">MKGDDANLRENLRIRSAITSSFRRAIRYERGGGDRSRVEHRSRRRQGRVASGSDGLNNF</sequence>
<name>A0A8S9HMP2_BRACR</name>
<dbReference type="EMBL" id="QGKW02001940">
    <property type="protein sequence ID" value="KAF2558197.1"/>
    <property type="molecule type" value="Genomic_DNA"/>
</dbReference>
<feature type="region of interest" description="Disordered" evidence="1">
    <location>
        <begin position="30"/>
        <end position="59"/>
    </location>
</feature>
<evidence type="ECO:0000313" key="2">
    <source>
        <dbReference type="EMBL" id="KAF2558197.1"/>
    </source>
</evidence>
<organism evidence="2 3">
    <name type="scientific">Brassica cretica</name>
    <name type="common">Mustard</name>
    <dbReference type="NCBI Taxonomy" id="69181"/>
    <lineage>
        <taxon>Eukaryota</taxon>
        <taxon>Viridiplantae</taxon>
        <taxon>Streptophyta</taxon>
        <taxon>Embryophyta</taxon>
        <taxon>Tracheophyta</taxon>
        <taxon>Spermatophyta</taxon>
        <taxon>Magnoliopsida</taxon>
        <taxon>eudicotyledons</taxon>
        <taxon>Gunneridae</taxon>
        <taxon>Pentapetalae</taxon>
        <taxon>rosids</taxon>
        <taxon>malvids</taxon>
        <taxon>Brassicales</taxon>
        <taxon>Brassicaceae</taxon>
        <taxon>Brassiceae</taxon>
        <taxon>Brassica</taxon>
    </lineage>
</organism>
<dbReference type="Proteomes" id="UP000712281">
    <property type="component" value="Unassembled WGS sequence"/>
</dbReference>
<protein>
    <submittedName>
        <fullName evidence="2">Uncharacterized protein</fullName>
    </submittedName>
</protein>